<dbReference type="AlphaFoldDB" id="A0A4V1BE85"/>
<keyword evidence="4" id="KW-1185">Reference proteome</keyword>
<accession>A0A4V1BE85</accession>
<feature type="region of interest" description="Disordered" evidence="1">
    <location>
        <begin position="88"/>
        <end position="107"/>
    </location>
</feature>
<dbReference type="InterPro" id="IPR013783">
    <property type="entry name" value="Ig-like_fold"/>
</dbReference>
<dbReference type="GO" id="GO:0005975">
    <property type="term" value="P:carbohydrate metabolic process"/>
    <property type="evidence" value="ECO:0007669"/>
    <property type="project" value="UniProtKB-ARBA"/>
</dbReference>
<dbReference type="Proteomes" id="UP000294894">
    <property type="component" value="Chromosome"/>
</dbReference>
<dbReference type="InterPro" id="IPR000601">
    <property type="entry name" value="PKD_dom"/>
</dbReference>
<dbReference type="PROSITE" id="PS50093">
    <property type="entry name" value="PKD"/>
    <property type="match status" value="1"/>
</dbReference>
<sequence>MTPAEEAELAVITPAMVQREFQRLSWPAARLEVQPPDGQTLINFDTNFFTRTTAATTQTVTLLGQEVTIEARPTSYAWQFGDGAVLETSSPGSPYPDLDVTHDYADPGAVSPSVDTTYEGRYRVNGDAWQTIPGSLTVSGEPVDLQVRSASPQLVGAQD</sequence>
<organism evidence="3 4">
    <name type="scientific">Nocardioides euryhalodurans</name>
    <dbReference type="NCBI Taxonomy" id="2518370"/>
    <lineage>
        <taxon>Bacteria</taxon>
        <taxon>Bacillati</taxon>
        <taxon>Actinomycetota</taxon>
        <taxon>Actinomycetes</taxon>
        <taxon>Propionibacteriales</taxon>
        <taxon>Nocardioidaceae</taxon>
        <taxon>Nocardioides</taxon>
    </lineage>
</organism>
<reference evidence="3 4" key="1">
    <citation type="submission" date="2019-03" db="EMBL/GenBank/DDBJ databases">
        <title>Three New Species of Nocardioides, Nocardioides euryhalodurans sp. nov., Nocardioides seonyuensis sp. nov. and Nocardioides eburneoflavus sp. nov., Iolated from Soil.</title>
        <authorList>
            <person name="Roh S.G."/>
            <person name="Lee C."/>
            <person name="Kim M.-K."/>
            <person name="Kim S.B."/>
        </authorList>
    </citation>
    <scope>NUCLEOTIDE SEQUENCE [LARGE SCALE GENOMIC DNA]</scope>
    <source>
        <strain evidence="3 4">MMS17-SY117</strain>
    </source>
</reference>
<feature type="domain" description="PKD" evidence="2">
    <location>
        <begin position="73"/>
        <end position="117"/>
    </location>
</feature>
<dbReference type="Gene3D" id="2.60.40.10">
    <property type="entry name" value="Immunoglobulins"/>
    <property type="match status" value="1"/>
</dbReference>
<evidence type="ECO:0000259" key="2">
    <source>
        <dbReference type="PROSITE" id="PS50093"/>
    </source>
</evidence>
<gene>
    <name evidence="3" type="ORF">EXE57_16760</name>
</gene>
<proteinExistence type="predicted"/>
<evidence type="ECO:0000313" key="3">
    <source>
        <dbReference type="EMBL" id="QBR93742.1"/>
    </source>
</evidence>
<dbReference type="Pfam" id="PF00801">
    <property type="entry name" value="PKD"/>
    <property type="match status" value="1"/>
</dbReference>
<dbReference type="RefSeq" id="WP_135079465.1">
    <property type="nucleotide sequence ID" value="NZ_CP038267.1"/>
</dbReference>
<evidence type="ECO:0000256" key="1">
    <source>
        <dbReference type="SAM" id="MobiDB-lite"/>
    </source>
</evidence>
<dbReference type="SUPFAM" id="SSF49299">
    <property type="entry name" value="PKD domain"/>
    <property type="match status" value="1"/>
</dbReference>
<dbReference type="InterPro" id="IPR035986">
    <property type="entry name" value="PKD_dom_sf"/>
</dbReference>
<dbReference type="KEGG" id="noy:EXE57_16760"/>
<evidence type="ECO:0000313" key="4">
    <source>
        <dbReference type="Proteomes" id="UP000294894"/>
    </source>
</evidence>
<protein>
    <recommendedName>
        <fullName evidence="2">PKD domain-containing protein</fullName>
    </recommendedName>
</protein>
<dbReference type="OrthoDB" id="5192284at2"/>
<dbReference type="EMBL" id="CP038267">
    <property type="protein sequence ID" value="QBR93742.1"/>
    <property type="molecule type" value="Genomic_DNA"/>
</dbReference>
<name>A0A4V1BE85_9ACTN</name>